<gene>
    <name evidence="1" type="ORF">AWH69_04620</name>
</gene>
<proteinExistence type="predicted"/>
<dbReference type="EMBL" id="LQZG01000001">
    <property type="protein sequence ID" value="OAB89042.1"/>
    <property type="molecule type" value="Genomic_DNA"/>
</dbReference>
<organism evidence="1 2">
    <name type="scientific">Janibacter melonis</name>
    <dbReference type="NCBI Taxonomy" id="262209"/>
    <lineage>
        <taxon>Bacteria</taxon>
        <taxon>Bacillati</taxon>
        <taxon>Actinomycetota</taxon>
        <taxon>Actinomycetes</taxon>
        <taxon>Micrococcales</taxon>
        <taxon>Intrasporangiaceae</taxon>
        <taxon>Janibacter</taxon>
    </lineage>
</organism>
<dbReference type="Proteomes" id="UP000076976">
    <property type="component" value="Unassembled WGS sequence"/>
</dbReference>
<evidence type="ECO:0000313" key="1">
    <source>
        <dbReference type="EMBL" id="OAB89042.1"/>
    </source>
</evidence>
<dbReference type="RefSeq" id="WP_068272110.1">
    <property type="nucleotide sequence ID" value="NZ_LQZG01000001.1"/>
</dbReference>
<comment type="caution">
    <text evidence="1">The sequence shown here is derived from an EMBL/GenBank/DDBJ whole genome shotgun (WGS) entry which is preliminary data.</text>
</comment>
<protein>
    <submittedName>
        <fullName evidence="1">Uncharacterized protein</fullName>
    </submittedName>
</protein>
<evidence type="ECO:0000313" key="2">
    <source>
        <dbReference type="Proteomes" id="UP000076976"/>
    </source>
</evidence>
<reference evidence="1 2" key="1">
    <citation type="submission" date="2016-01" db="EMBL/GenBank/DDBJ databases">
        <title>Janibacter melonis strain CD11_4 genome sequencing and assembly.</title>
        <authorList>
            <person name="Nair G.R."/>
            <person name="Kaur G."/>
            <person name="Chander A.M."/>
            <person name="Mayilraj S."/>
        </authorList>
    </citation>
    <scope>NUCLEOTIDE SEQUENCE [LARGE SCALE GENOMIC DNA]</scope>
    <source>
        <strain evidence="1 2">CD11-4</strain>
    </source>
</reference>
<keyword evidence="2" id="KW-1185">Reference proteome</keyword>
<dbReference type="STRING" id="262209.AWH69_04620"/>
<accession>A0A176QH83</accession>
<name>A0A176QH83_9MICO</name>
<dbReference type="AlphaFoldDB" id="A0A176QH83"/>
<sequence length="170" mass="18827">MSTDDTSEARPDPDELLKVYLRRHLAASAGGVDLFRRVAGSIPAFARDEVVRLADDVAADRRGLLDIAGSVGVTQPQVQETITRIGQQLGRLHPAGTLLKRSPLTDVIELEAMKAATNARILGFRTLQELSDPRLDQRHVATLLERALDQEERIELLRVEAVHRALRPQD</sequence>